<keyword evidence="1" id="KW-1133">Transmembrane helix</keyword>
<sequence length="211" mass="23704">MYLQIKNKKLTNTLEQVRMVCLLIYIIGAVLFLLKHYNVIDSNLNTISNWLVGLSVIMFLVLSCIKFINCVKKPESNEVQLLKNDRNSCFVQDTKNGKGINNITIFRYMSNIIFAGVCVVTCNFLLLSNLYVQEILFLNVYSVVLMTGAFLAGLYFITRFLGAGLGVCSHVIDNMNTRRAKCEAIDFVVSEVCGQLSIPSSKSYVNEIVLS</sequence>
<feature type="transmembrane region" description="Helical" evidence="1">
    <location>
        <begin position="112"/>
        <end position="132"/>
    </location>
</feature>
<accession>X5GKS7</accession>
<dbReference type="HOGENOM" id="CLU_1382218_0_0_5"/>
<protein>
    <submittedName>
        <fullName evidence="2">Uncharacterized protein</fullName>
    </submittedName>
</protein>
<keyword evidence="1" id="KW-0472">Membrane</keyword>
<name>X5GKS7_9RICK</name>
<organism evidence="2 3">
    <name type="scientific">Ehrlichia japonica</name>
    <dbReference type="NCBI Taxonomy" id="391036"/>
    <lineage>
        <taxon>Bacteria</taxon>
        <taxon>Pseudomonadati</taxon>
        <taxon>Pseudomonadota</taxon>
        <taxon>Alphaproteobacteria</taxon>
        <taxon>Rickettsiales</taxon>
        <taxon>Anaplasmataceae</taxon>
        <taxon>Ehrlichia</taxon>
    </lineage>
</organism>
<proteinExistence type="predicted"/>
<dbReference type="OrthoDB" id="7163106at2"/>
<feature type="transmembrane region" description="Helical" evidence="1">
    <location>
        <begin position="20"/>
        <end position="38"/>
    </location>
</feature>
<reference evidence="2 3" key="1">
    <citation type="submission" date="2014-03" db="EMBL/GenBank/DDBJ databases">
        <title>Sequencing and Comparison of Genomes and Transcriptome Profiles of Human Ehrlichiosis Agents.</title>
        <authorList>
            <person name="Lin M."/>
            <person name="Daugherty S.C."/>
            <person name="Nagaraj S."/>
            <person name="Cheng Z."/>
            <person name="Xiong Q."/>
            <person name="Lin F.-Y."/>
            <person name="Sengamalay N."/>
            <person name="Ott S."/>
            <person name="Godinez A."/>
            <person name="Tallon L.J."/>
            <person name="Sadzewicz L."/>
            <person name="Fraser C.M."/>
            <person name="Dunning Hotopp J.C."/>
            <person name="Rikihisa Y."/>
        </authorList>
    </citation>
    <scope>NUCLEOTIDE SEQUENCE [LARGE SCALE GENOMIC DNA]</scope>
    <source>
        <strain evidence="2 3">HF</strain>
    </source>
</reference>
<evidence type="ECO:0000256" key="1">
    <source>
        <dbReference type="SAM" id="Phobius"/>
    </source>
</evidence>
<dbReference type="KEGG" id="ehh:EHF_0839"/>
<dbReference type="Proteomes" id="UP000023762">
    <property type="component" value="Chromosome"/>
</dbReference>
<evidence type="ECO:0000313" key="3">
    <source>
        <dbReference type="Proteomes" id="UP000023762"/>
    </source>
</evidence>
<keyword evidence="1" id="KW-0812">Transmembrane</keyword>
<dbReference type="EMBL" id="CP007474">
    <property type="protein sequence ID" value="AHX05008.1"/>
    <property type="molecule type" value="Genomic_DNA"/>
</dbReference>
<gene>
    <name evidence="2" type="ORF">EHF_0839</name>
</gene>
<feature type="transmembrane region" description="Helical" evidence="1">
    <location>
        <begin position="50"/>
        <end position="68"/>
    </location>
</feature>
<feature type="transmembrane region" description="Helical" evidence="1">
    <location>
        <begin position="138"/>
        <end position="157"/>
    </location>
</feature>
<dbReference type="AlphaFoldDB" id="X5GKS7"/>
<keyword evidence="3" id="KW-1185">Reference proteome</keyword>
<evidence type="ECO:0000313" key="2">
    <source>
        <dbReference type="EMBL" id="AHX05008.1"/>
    </source>
</evidence>